<evidence type="ECO:0000259" key="5">
    <source>
        <dbReference type="Pfam" id="PF01555"/>
    </source>
</evidence>
<dbReference type="InterPro" id="IPR029063">
    <property type="entry name" value="SAM-dependent_MTases_sf"/>
</dbReference>
<dbReference type="EMBL" id="MHNB01000022">
    <property type="protein sequence ID" value="OGZ36740.1"/>
    <property type="molecule type" value="Genomic_DNA"/>
</dbReference>
<evidence type="ECO:0000256" key="1">
    <source>
        <dbReference type="ARBA" id="ARBA00006594"/>
    </source>
</evidence>
<evidence type="ECO:0000313" key="6">
    <source>
        <dbReference type="EMBL" id="OGZ36740.1"/>
    </source>
</evidence>
<protein>
    <recommendedName>
        <fullName evidence="4">Methyltransferase</fullName>
        <ecNumber evidence="4">2.1.1.-</ecNumber>
    </recommendedName>
</protein>
<accession>A0A1G2FGG6</accession>
<dbReference type="PRINTS" id="PR00508">
    <property type="entry name" value="S21N4MTFRASE"/>
</dbReference>
<evidence type="ECO:0000256" key="3">
    <source>
        <dbReference type="ARBA" id="ARBA00022679"/>
    </source>
</evidence>
<evidence type="ECO:0000313" key="7">
    <source>
        <dbReference type="Proteomes" id="UP000177061"/>
    </source>
</evidence>
<dbReference type="PANTHER" id="PTHR13370:SF3">
    <property type="entry name" value="TRNA (GUANINE(10)-N2)-METHYLTRANSFERASE HOMOLOG"/>
    <property type="match status" value="1"/>
</dbReference>
<dbReference type="EC" id="2.1.1.-" evidence="4"/>
<dbReference type="PROSITE" id="PS00092">
    <property type="entry name" value="N6_MTASE"/>
    <property type="match status" value="1"/>
</dbReference>
<proteinExistence type="inferred from homology"/>
<reference evidence="6 7" key="1">
    <citation type="journal article" date="2016" name="Nat. Commun.">
        <title>Thousands of microbial genomes shed light on interconnected biogeochemical processes in an aquifer system.</title>
        <authorList>
            <person name="Anantharaman K."/>
            <person name="Brown C.T."/>
            <person name="Hug L.A."/>
            <person name="Sharon I."/>
            <person name="Castelle C.J."/>
            <person name="Probst A.J."/>
            <person name="Thomas B.C."/>
            <person name="Singh A."/>
            <person name="Wilkins M.J."/>
            <person name="Karaoz U."/>
            <person name="Brodie E.L."/>
            <person name="Williams K.H."/>
            <person name="Hubbard S.S."/>
            <person name="Banfield J.F."/>
        </authorList>
    </citation>
    <scope>NUCLEOTIDE SEQUENCE [LARGE SCALE GENOMIC DNA]</scope>
</reference>
<dbReference type="Gene3D" id="3.40.50.150">
    <property type="entry name" value="Vaccinia Virus protein VP39"/>
    <property type="match status" value="1"/>
</dbReference>
<gene>
    <name evidence="6" type="ORF">A3J64_03355</name>
</gene>
<dbReference type="PANTHER" id="PTHR13370">
    <property type="entry name" value="RNA METHYLASE-RELATED"/>
    <property type="match status" value="1"/>
</dbReference>
<comment type="similarity">
    <text evidence="1 4">Belongs to the N(4)/N(6)-methyltransferase family.</text>
</comment>
<dbReference type="GO" id="GO:0008170">
    <property type="term" value="F:N-methyltransferase activity"/>
    <property type="evidence" value="ECO:0007669"/>
    <property type="project" value="InterPro"/>
</dbReference>
<dbReference type="AlphaFoldDB" id="A0A1G2FGG6"/>
<feature type="domain" description="DNA methylase N-4/N-6" evidence="5">
    <location>
        <begin position="29"/>
        <end position="252"/>
    </location>
</feature>
<dbReference type="Pfam" id="PF01555">
    <property type="entry name" value="N6_N4_Mtase"/>
    <property type="match status" value="1"/>
</dbReference>
<comment type="caution">
    <text evidence="6">The sequence shown here is derived from an EMBL/GenBank/DDBJ whole genome shotgun (WGS) entry which is preliminary data.</text>
</comment>
<keyword evidence="3" id="KW-0808">Transferase</keyword>
<keyword evidence="2 6" id="KW-0489">Methyltransferase</keyword>
<organism evidence="6 7">
    <name type="scientific">Candidatus Portnoybacteria bacterium RIFCSPHIGHO2_12_FULL_38_9</name>
    <dbReference type="NCBI Taxonomy" id="1801997"/>
    <lineage>
        <taxon>Bacteria</taxon>
        <taxon>Candidatus Portnoyibacteriota</taxon>
    </lineage>
</organism>
<sequence>MSLYYQKPKFTLFLGDSLELLKKFKDNSIDMIFADPPYFLSSGTFTCQNGRMVSVKKGNWDISNGIKKDFDFHLNWIKECKRILKPTGAIWISGTYHSIYQCGFILQSTGYHILNDISWFKPNASPNLSCRFFTASHETLLWARKDKKAKHTFNYEKMRNSEWPEDFIKKPNSQMRSVWAINTPKAIEKRFNKHPTQKPIDLLKRIVLSSTNKDDLVLDPFTGSSTTGLAAYLYGRRFIGIDNEKKYLDLSIKRFEELDKNLKNKFKK</sequence>
<dbReference type="GO" id="GO:0009007">
    <property type="term" value="F:site-specific DNA-methyltransferase (adenine-specific) activity"/>
    <property type="evidence" value="ECO:0007669"/>
    <property type="project" value="TreeGrafter"/>
</dbReference>
<dbReference type="SUPFAM" id="SSF53335">
    <property type="entry name" value="S-adenosyl-L-methionine-dependent methyltransferases"/>
    <property type="match status" value="1"/>
</dbReference>
<name>A0A1G2FGG6_9BACT</name>
<dbReference type="InterPro" id="IPR002941">
    <property type="entry name" value="DNA_methylase_N4/N6"/>
</dbReference>
<evidence type="ECO:0000256" key="4">
    <source>
        <dbReference type="RuleBase" id="RU362026"/>
    </source>
</evidence>
<dbReference type="STRING" id="1801997.A3J64_03355"/>
<dbReference type="GO" id="GO:0003677">
    <property type="term" value="F:DNA binding"/>
    <property type="evidence" value="ECO:0007669"/>
    <property type="project" value="InterPro"/>
</dbReference>
<dbReference type="InterPro" id="IPR001091">
    <property type="entry name" value="RM_Methyltransferase"/>
</dbReference>
<dbReference type="GO" id="GO:0032259">
    <property type="term" value="P:methylation"/>
    <property type="evidence" value="ECO:0007669"/>
    <property type="project" value="UniProtKB-KW"/>
</dbReference>
<evidence type="ECO:0000256" key="2">
    <source>
        <dbReference type="ARBA" id="ARBA00022603"/>
    </source>
</evidence>
<dbReference type="GO" id="GO:0005737">
    <property type="term" value="C:cytoplasm"/>
    <property type="evidence" value="ECO:0007669"/>
    <property type="project" value="TreeGrafter"/>
</dbReference>
<dbReference type="Proteomes" id="UP000177061">
    <property type="component" value="Unassembled WGS sequence"/>
</dbReference>
<dbReference type="InterPro" id="IPR002052">
    <property type="entry name" value="DNA_methylase_N6_adenine_CS"/>
</dbReference>